<evidence type="ECO:0000313" key="1">
    <source>
        <dbReference type="EMBL" id="MBB5285443.1"/>
    </source>
</evidence>
<dbReference type="AlphaFoldDB" id="A0A840TW08"/>
<dbReference type="Proteomes" id="UP000557307">
    <property type="component" value="Unassembled WGS sequence"/>
</dbReference>
<dbReference type="RefSeq" id="WP_184175577.1">
    <property type="nucleotide sequence ID" value="NZ_JACHGF010000005.1"/>
</dbReference>
<evidence type="ECO:0000313" key="2">
    <source>
        <dbReference type="Proteomes" id="UP000557307"/>
    </source>
</evidence>
<keyword evidence="2" id="KW-1185">Reference proteome</keyword>
<accession>A0A840TW08</accession>
<dbReference type="EMBL" id="JACHGF010000005">
    <property type="protein sequence ID" value="MBB5285443.1"/>
    <property type="molecule type" value="Genomic_DNA"/>
</dbReference>
<reference evidence="1 2" key="1">
    <citation type="submission" date="2020-08" db="EMBL/GenBank/DDBJ databases">
        <title>Genomic Encyclopedia of Type Strains, Phase IV (KMG-IV): sequencing the most valuable type-strain genomes for metagenomic binning, comparative biology and taxonomic classification.</title>
        <authorList>
            <person name="Goeker M."/>
        </authorList>
    </citation>
    <scope>NUCLEOTIDE SEQUENCE [LARGE SCALE GENOMIC DNA]</scope>
    <source>
        <strain evidence="1 2">DSM 105074</strain>
    </source>
</reference>
<comment type="caution">
    <text evidence="1">The sequence shown here is derived from an EMBL/GenBank/DDBJ whole genome shotgun (WGS) entry which is preliminary data.</text>
</comment>
<sequence>MTFEAIDIQDISGIQSIKIPPSLKIDDNKVYLKKVGNALYSIPFHNPWQALFDSVDDFTPDFMVEREQPQEQSRESLTFKLSKIIYQSTLSE</sequence>
<protein>
    <submittedName>
        <fullName evidence="1">Antitoxin VapB</fullName>
    </submittedName>
</protein>
<proteinExistence type="predicted"/>
<organism evidence="1 2">
    <name type="scientific">Rhabdobacter roseus</name>
    <dbReference type="NCBI Taxonomy" id="1655419"/>
    <lineage>
        <taxon>Bacteria</taxon>
        <taxon>Pseudomonadati</taxon>
        <taxon>Bacteroidota</taxon>
        <taxon>Cytophagia</taxon>
        <taxon>Cytophagales</taxon>
        <taxon>Cytophagaceae</taxon>
        <taxon>Rhabdobacter</taxon>
    </lineage>
</organism>
<name>A0A840TW08_9BACT</name>
<gene>
    <name evidence="1" type="ORF">HNQ92_003600</name>
</gene>